<dbReference type="InterPro" id="IPR018968">
    <property type="entry name" value="Phasin"/>
</dbReference>
<evidence type="ECO:0000313" key="3">
    <source>
        <dbReference type="EMBL" id="MFC6790486.1"/>
    </source>
</evidence>
<name>A0ABW2BKG5_9HYPH</name>
<gene>
    <name evidence="3" type="ORF">ACFQE0_13270</name>
</gene>
<evidence type="ECO:0000256" key="1">
    <source>
        <dbReference type="SAM" id="MobiDB-lite"/>
    </source>
</evidence>
<evidence type="ECO:0000313" key="4">
    <source>
        <dbReference type="Proteomes" id="UP001596292"/>
    </source>
</evidence>
<dbReference type="Pfam" id="PF09361">
    <property type="entry name" value="Phasin_2"/>
    <property type="match status" value="1"/>
</dbReference>
<protein>
    <submittedName>
        <fullName evidence="3">Phasin family protein</fullName>
    </submittedName>
</protein>
<feature type="domain" description="Phasin" evidence="2">
    <location>
        <begin position="95"/>
        <end position="192"/>
    </location>
</feature>
<keyword evidence="4" id="KW-1185">Reference proteome</keyword>
<comment type="caution">
    <text evidence="3">The sequence shown here is derived from an EMBL/GenBank/DDBJ whole genome shotgun (WGS) entry which is preliminary data.</text>
</comment>
<evidence type="ECO:0000259" key="2">
    <source>
        <dbReference type="Pfam" id="PF09361"/>
    </source>
</evidence>
<feature type="region of interest" description="Disordered" evidence="1">
    <location>
        <begin position="1"/>
        <end position="26"/>
    </location>
</feature>
<accession>A0ABW2BKG5</accession>
<dbReference type="EMBL" id="JBHSWN010000001">
    <property type="protein sequence ID" value="MFC6790486.1"/>
    <property type="molecule type" value="Genomic_DNA"/>
</dbReference>
<proteinExistence type="predicted"/>
<feature type="compositionally biased region" description="Basic and acidic residues" evidence="1">
    <location>
        <begin position="1"/>
        <end position="12"/>
    </location>
</feature>
<organism evidence="3 4">
    <name type="scientific">Methylobacterium komagatae</name>
    <dbReference type="NCBI Taxonomy" id="374425"/>
    <lineage>
        <taxon>Bacteria</taxon>
        <taxon>Pseudomonadati</taxon>
        <taxon>Pseudomonadota</taxon>
        <taxon>Alphaproteobacteria</taxon>
        <taxon>Hyphomicrobiales</taxon>
        <taxon>Methylobacteriaceae</taxon>
        <taxon>Methylobacterium</taxon>
    </lineage>
</organism>
<reference evidence="4" key="1">
    <citation type="journal article" date="2019" name="Int. J. Syst. Evol. Microbiol.">
        <title>The Global Catalogue of Microorganisms (GCM) 10K type strain sequencing project: providing services to taxonomists for standard genome sequencing and annotation.</title>
        <authorList>
            <consortium name="The Broad Institute Genomics Platform"/>
            <consortium name="The Broad Institute Genome Sequencing Center for Infectious Disease"/>
            <person name="Wu L."/>
            <person name="Ma J."/>
        </authorList>
    </citation>
    <scope>NUCLEOTIDE SEQUENCE [LARGE SCALE GENOMIC DNA]</scope>
    <source>
        <strain evidence="4">CCUG 48316</strain>
    </source>
</reference>
<dbReference type="Proteomes" id="UP001596292">
    <property type="component" value="Unassembled WGS sequence"/>
</dbReference>
<sequence length="193" mass="21530">MPDLNRFRREQEPSVNNDNLPAKSDAMRREMAEGAVAKAREVYERYAHSGEQALNAFEASMAQAFEGWRQVMGATREAATQVTDSNVAGARKAREQWEAAGARLYNAAEDNASQMLAAMREIGHRMLIASDTNVRASLDFAEKLAATSDPREMLQLQVTFLQDQSRRITDQVVDLHQTTSRLAREAAISAETR</sequence>